<keyword evidence="2" id="KW-1185">Reference proteome</keyword>
<proteinExistence type="predicted"/>
<reference evidence="1 2" key="1">
    <citation type="submission" date="2023-07" db="EMBL/GenBank/DDBJ databases">
        <title>Genomic Encyclopedia of Type Strains, Phase IV (KMG-IV): sequencing the most valuable type-strain genomes for metagenomic binning, comparative biology and taxonomic classification.</title>
        <authorList>
            <person name="Goeker M."/>
        </authorList>
    </citation>
    <scope>NUCLEOTIDE SEQUENCE [LARGE SCALE GENOMIC DNA]</scope>
    <source>
        <strain evidence="1 2">DSM 19619</strain>
    </source>
</reference>
<evidence type="ECO:0000313" key="2">
    <source>
        <dbReference type="Proteomes" id="UP001242480"/>
    </source>
</evidence>
<dbReference type="Proteomes" id="UP001242480">
    <property type="component" value="Unassembled WGS sequence"/>
</dbReference>
<organism evidence="1 2">
    <name type="scientific">Labrys wisconsinensis</name>
    <dbReference type="NCBI Taxonomy" id="425677"/>
    <lineage>
        <taxon>Bacteria</taxon>
        <taxon>Pseudomonadati</taxon>
        <taxon>Pseudomonadota</taxon>
        <taxon>Alphaproteobacteria</taxon>
        <taxon>Hyphomicrobiales</taxon>
        <taxon>Xanthobacteraceae</taxon>
        <taxon>Labrys</taxon>
    </lineage>
</organism>
<protein>
    <recommendedName>
        <fullName evidence="3">Ferrous iron transport protein A</fullName>
    </recommendedName>
</protein>
<dbReference type="RefSeq" id="WP_307285614.1">
    <property type="nucleotide sequence ID" value="NZ_JAUSVX010000029.1"/>
</dbReference>
<comment type="caution">
    <text evidence="1">The sequence shown here is derived from an EMBL/GenBank/DDBJ whole genome shotgun (WGS) entry which is preliminary data.</text>
</comment>
<dbReference type="EMBL" id="JAUSVX010000029">
    <property type="protein sequence ID" value="MDQ0475017.1"/>
    <property type="molecule type" value="Genomic_DNA"/>
</dbReference>
<sequence>MPVLVQQDCAGTRLAVAPVVGAVDLDWLARIGFNPGPCLRARRQVVYGDGPTGSLRVDVDEAGVLAAAGQRDGALDGLIGDHV</sequence>
<evidence type="ECO:0000313" key="1">
    <source>
        <dbReference type="EMBL" id="MDQ0475017.1"/>
    </source>
</evidence>
<gene>
    <name evidence="1" type="ORF">QO011_008059</name>
</gene>
<evidence type="ECO:0008006" key="3">
    <source>
        <dbReference type="Google" id="ProtNLM"/>
    </source>
</evidence>
<accession>A0ABU0JL43</accession>
<name>A0ABU0JL43_9HYPH</name>